<proteinExistence type="predicted"/>
<dbReference type="AlphaFoldDB" id="V6M675"/>
<gene>
    <name evidence="1" type="ORF">SS50377_10865</name>
</gene>
<dbReference type="EMBL" id="KI545974">
    <property type="protein sequence ID" value="EST48894.1"/>
    <property type="molecule type" value="Genomic_DNA"/>
</dbReference>
<protein>
    <submittedName>
        <fullName evidence="1">Uncharacterized protein</fullName>
    </submittedName>
</protein>
<sequence length="175" mass="19971">MSMPTVTVESVQAKFPEEHLCERFSSIHPPQRRLPLIHRFYCIQMQPQPGFWAQFPRLPSGLEPPVKHPGLTAKTAICGRGSWLVPLPALSVNIKYALYHAPSDHSKGWAARPYERVSLLPRWNFCQMDTKTARSWPSRVLALRSPRLCLRGASSLCSAVPTRIRYARKQRNDDL</sequence>
<accession>V6M675</accession>
<evidence type="ECO:0000313" key="1">
    <source>
        <dbReference type="EMBL" id="EST48894.1"/>
    </source>
</evidence>
<name>V6M675_9EUKA</name>
<organism evidence="1">
    <name type="scientific">Spironucleus salmonicida</name>
    <dbReference type="NCBI Taxonomy" id="348837"/>
    <lineage>
        <taxon>Eukaryota</taxon>
        <taxon>Metamonada</taxon>
        <taxon>Diplomonadida</taxon>
        <taxon>Hexamitidae</taxon>
        <taxon>Hexamitinae</taxon>
        <taxon>Spironucleus</taxon>
    </lineage>
</organism>
<reference evidence="1" key="1">
    <citation type="journal article" date="2014" name="PLoS Genet.">
        <title>The Genome of Spironucleus salmonicida Highlights a Fish Pathogen Adapted to Fluctuating Environments.</title>
        <authorList>
            <person name="Xu F."/>
            <person name="Jerlstrom-Hultqvist J."/>
            <person name="Einarsson E."/>
            <person name="Astvaldsson A."/>
            <person name="Svard S.G."/>
            <person name="Andersson J.O."/>
        </authorList>
    </citation>
    <scope>NUCLEOTIDE SEQUENCE</scope>
</reference>